<accession>A0A6J6E7L9</accession>
<protein>
    <submittedName>
        <fullName evidence="4">Unannotated protein</fullName>
    </submittedName>
</protein>
<evidence type="ECO:0000256" key="2">
    <source>
        <dbReference type="ARBA" id="ARBA00022833"/>
    </source>
</evidence>
<feature type="domain" description="Mannose-6-phosphate isomerase cupin" evidence="3">
    <location>
        <begin position="273"/>
        <end position="335"/>
    </location>
</feature>
<organism evidence="4">
    <name type="scientific">freshwater metagenome</name>
    <dbReference type="NCBI Taxonomy" id="449393"/>
    <lineage>
        <taxon>unclassified sequences</taxon>
        <taxon>metagenomes</taxon>
        <taxon>ecological metagenomes</taxon>
    </lineage>
</organism>
<dbReference type="InterPro" id="IPR014710">
    <property type="entry name" value="RmlC-like_jellyroll"/>
</dbReference>
<dbReference type="InterPro" id="IPR011051">
    <property type="entry name" value="RmlC_Cupin_sf"/>
</dbReference>
<dbReference type="AlphaFoldDB" id="A0A6J6E7L9"/>
<dbReference type="InterPro" id="IPR051804">
    <property type="entry name" value="Carb_Metab_Reg_Kinase/Isom"/>
</dbReference>
<sequence>MLVAKPIKLPANQFDHFYKGGNKIGKLRNGPGGPMRPEEWLGSTTTRFGSSNQGLTILEDGTSLKESVLTNPESWLGKSHVNRYGASIELLVKLLDPDQRLPVHYHPTRNFAKQHLGVPHGKTEAWIVLEAPKDAWVGIGFESNMALPNVKKMVENEDTKGLIDSLNKRSVKAGDGILVPAGIPHAIAEGIFILELQEPTDFSILLEWEGFAVDGKKDGHLNLGFDLALQALDLNALKKEDVEKLVVSTENDSSLMRSMLPVQAEPYFRSHLIRPKNASIEFAPGFAILLVTKGSGVIHTEKQGNFDTTSGDAFIIPFESGSWSVSGDIEVLLSRPPAPDAPMSSL</sequence>
<reference evidence="4" key="1">
    <citation type="submission" date="2020-05" db="EMBL/GenBank/DDBJ databases">
        <authorList>
            <person name="Chiriac C."/>
            <person name="Salcher M."/>
            <person name="Ghai R."/>
            <person name="Kavagutti S V."/>
        </authorList>
    </citation>
    <scope>NUCLEOTIDE SEQUENCE</scope>
</reference>
<dbReference type="PANTHER" id="PTHR42742">
    <property type="entry name" value="TRANSCRIPTIONAL REPRESSOR MPRA"/>
    <property type="match status" value="1"/>
</dbReference>
<evidence type="ECO:0000313" key="4">
    <source>
        <dbReference type="EMBL" id="CAB4571265.1"/>
    </source>
</evidence>
<evidence type="ECO:0000259" key="3">
    <source>
        <dbReference type="Pfam" id="PF21621"/>
    </source>
</evidence>
<dbReference type="PANTHER" id="PTHR42742:SF3">
    <property type="entry name" value="FRUCTOKINASE"/>
    <property type="match status" value="1"/>
</dbReference>
<evidence type="ECO:0000256" key="1">
    <source>
        <dbReference type="ARBA" id="ARBA00022723"/>
    </source>
</evidence>
<keyword evidence="1" id="KW-0479">Metal-binding</keyword>
<dbReference type="EMBL" id="CAEZTU010000006">
    <property type="protein sequence ID" value="CAB4571265.1"/>
    <property type="molecule type" value="Genomic_DNA"/>
</dbReference>
<name>A0A6J6E7L9_9ZZZZ</name>
<dbReference type="GO" id="GO:0046872">
    <property type="term" value="F:metal ion binding"/>
    <property type="evidence" value="ECO:0007669"/>
    <property type="project" value="UniProtKB-KW"/>
</dbReference>
<dbReference type="CDD" id="cd07010">
    <property type="entry name" value="cupin_PMI_type_I_N_bac"/>
    <property type="match status" value="1"/>
</dbReference>
<dbReference type="SUPFAM" id="SSF51182">
    <property type="entry name" value="RmlC-like cupins"/>
    <property type="match status" value="1"/>
</dbReference>
<dbReference type="Pfam" id="PF21621">
    <property type="entry name" value="MPI_cupin_dom"/>
    <property type="match status" value="1"/>
</dbReference>
<keyword evidence="2" id="KW-0862">Zinc</keyword>
<gene>
    <name evidence="4" type="ORF">UFOPK1740_00254</name>
</gene>
<proteinExistence type="predicted"/>
<dbReference type="Gene3D" id="2.60.120.10">
    <property type="entry name" value="Jelly Rolls"/>
    <property type="match status" value="2"/>
</dbReference>
<dbReference type="InterPro" id="IPR049071">
    <property type="entry name" value="MPI_cupin_dom"/>
</dbReference>